<feature type="domain" description="TniQ" evidence="1">
    <location>
        <begin position="22"/>
        <end position="141"/>
    </location>
</feature>
<dbReference type="AlphaFoldDB" id="A0A212SIL0"/>
<evidence type="ECO:0000259" key="1">
    <source>
        <dbReference type="Pfam" id="PF06527"/>
    </source>
</evidence>
<name>A0A212SIL0_RHOAC</name>
<feature type="non-terminal residue" evidence="2">
    <location>
        <position position="1"/>
    </location>
</feature>
<dbReference type="InterPro" id="IPR009492">
    <property type="entry name" value="TniQ"/>
</dbReference>
<protein>
    <submittedName>
        <fullName evidence="2">TniQ protein</fullName>
    </submittedName>
</protein>
<accession>A0A212SIL0</accession>
<dbReference type="RefSeq" id="WP_141098595.1">
    <property type="nucleotide sequence ID" value="NZ_FYDG01000069.1"/>
</dbReference>
<dbReference type="EMBL" id="FYDG01000069">
    <property type="protein sequence ID" value="SNB85610.1"/>
    <property type="molecule type" value="Genomic_DNA"/>
</dbReference>
<dbReference type="Pfam" id="PF06527">
    <property type="entry name" value="TniQ"/>
    <property type="match status" value="1"/>
</dbReference>
<evidence type="ECO:0000313" key="2">
    <source>
        <dbReference type="EMBL" id="SNB85610.1"/>
    </source>
</evidence>
<evidence type="ECO:0000313" key="3">
    <source>
        <dbReference type="Proteomes" id="UP000198418"/>
    </source>
</evidence>
<gene>
    <name evidence="2" type="ORF">SAMN06265338_1691</name>
</gene>
<sequence>EGDLDTAGRGGLTRAALALLLPVAPRPAAEERLSSWLSRIAPIYGLSTSALVAHFRLAGSSALTLEKGLSTGQRALIAARAGLSARSIDAMTFATLAPHARFMIAPTARYFCPCCAKTPTIGRKDAALPWTFWCSAHGVRLWARGTRPMQSFIPDGVLERLDLLARRGAARLAAWAEDRDCIGEQGMPTVPNLLQFLTAPYRRASPPSLAEQPRLSLEARRANHAFLTRPIARQALLVVAPEYNSFAPVLAKPVRPGLDALARGSLLQTYALAVAVARLTENQVEHAAATLAVADDEGEASLRRALRSWPQATRRRIDAQLRRPLASEAAAKFTAGQAHRGRLAAQFHKLCANPTNFGSFGPINCESESPNYARAGRSEP</sequence>
<organism evidence="2 3">
    <name type="scientific">Rhodoblastus acidophilus</name>
    <name type="common">Rhodopseudomonas acidophila</name>
    <dbReference type="NCBI Taxonomy" id="1074"/>
    <lineage>
        <taxon>Bacteria</taxon>
        <taxon>Pseudomonadati</taxon>
        <taxon>Pseudomonadota</taxon>
        <taxon>Alphaproteobacteria</taxon>
        <taxon>Hyphomicrobiales</taxon>
        <taxon>Rhodoblastaceae</taxon>
        <taxon>Rhodoblastus</taxon>
    </lineage>
</organism>
<dbReference type="Proteomes" id="UP000198418">
    <property type="component" value="Unassembled WGS sequence"/>
</dbReference>
<proteinExistence type="predicted"/>
<keyword evidence="3" id="KW-1185">Reference proteome</keyword>
<reference evidence="3" key="1">
    <citation type="submission" date="2017-06" db="EMBL/GenBank/DDBJ databases">
        <authorList>
            <person name="Varghese N."/>
            <person name="Submissions S."/>
        </authorList>
    </citation>
    <scope>NUCLEOTIDE SEQUENCE [LARGE SCALE GENOMIC DNA]</scope>
    <source>
        <strain evidence="3">DSM 137</strain>
    </source>
</reference>